<keyword evidence="2" id="KW-1185">Reference proteome</keyword>
<accession>A0A061DG89</accession>
<dbReference type="Proteomes" id="UP000026915">
    <property type="component" value="Chromosome 1"/>
</dbReference>
<organism evidence="1 2">
    <name type="scientific">Theobroma cacao</name>
    <name type="common">Cacao</name>
    <name type="synonym">Cocoa</name>
    <dbReference type="NCBI Taxonomy" id="3641"/>
    <lineage>
        <taxon>Eukaryota</taxon>
        <taxon>Viridiplantae</taxon>
        <taxon>Streptophyta</taxon>
        <taxon>Embryophyta</taxon>
        <taxon>Tracheophyta</taxon>
        <taxon>Spermatophyta</taxon>
        <taxon>Magnoliopsida</taxon>
        <taxon>eudicotyledons</taxon>
        <taxon>Gunneridae</taxon>
        <taxon>Pentapetalae</taxon>
        <taxon>rosids</taxon>
        <taxon>malvids</taxon>
        <taxon>Malvales</taxon>
        <taxon>Malvaceae</taxon>
        <taxon>Byttnerioideae</taxon>
        <taxon>Theobroma</taxon>
    </lineage>
</organism>
<reference evidence="1 2" key="1">
    <citation type="journal article" date="2013" name="Genome Biol.">
        <title>The genome sequence of the most widely cultivated cacao type and its use to identify candidate genes regulating pod color.</title>
        <authorList>
            <person name="Motamayor J.C."/>
            <person name="Mockaitis K."/>
            <person name="Schmutz J."/>
            <person name="Haiminen N."/>
            <person name="Iii D.L."/>
            <person name="Cornejo O."/>
            <person name="Findley S.D."/>
            <person name="Zheng P."/>
            <person name="Utro F."/>
            <person name="Royaert S."/>
            <person name="Saski C."/>
            <person name="Jenkins J."/>
            <person name="Podicheti R."/>
            <person name="Zhao M."/>
            <person name="Scheffler B.E."/>
            <person name="Stack J.C."/>
            <person name="Feltus F.A."/>
            <person name="Mustiga G.M."/>
            <person name="Amores F."/>
            <person name="Phillips W."/>
            <person name="Marelli J.P."/>
            <person name="May G.D."/>
            <person name="Shapiro H."/>
            <person name="Ma J."/>
            <person name="Bustamante C.D."/>
            <person name="Schnell R.J."/>
            <person name="Main D."/>
            <person name="Gilbert D."/>
            <person name="Parida L."/>
            <person name="Kuhn D.N."/>
        </authorList>
    </citation>
    <scope>NUCLEOTIDE SEQUENCE [LARGE SCALE GENOMIC DNA]</scope>
    <source>
        <strain evidence="2">cv. Matina 1-6</strain>
    </source>
</reference>
<gene>
    <name evidence="1" type="ORF">TCM_000395</name>
</gene>
<dbReference type="Gramene" id="EOX91107">
    <property type="protein sequence ID" value="EOX91107"/>
    <property type="gene ID" value="TCM_000395"/>
</dbReference>
<name>A0A061DG89_THECC</name>
<proteinExistence type="predicted"/>
<evidence type="ECO:0000313" key="1">
    <source>
        <dbReference type="EMBL" id="EOX91107.1"/>
    </source>
</evidence>
<dbReference type="InParanoid" id="A0A061DG89"/>
<dbReference type="EMBL" id="CM001879">
    <property type="protein sequence ID" value="EOX91107.1"/>
    <property type="molecule type" value="Genomic_DNA"/>
</dbReference>
<dbReference type="HOGENOM" id="CLU_1899978_0_0_1"/>
<dbReference type="AlphaFoldDB" id="A0A061DG89"/>
<evidence type="ECO:0000313" key="2">
    <source>
        <dbReference type="Proteomes" id="UP000026915"/>
    </source>
</evidence>
<protein>
    <submittedName>
        <fullName evidence="1">Uncharacterized protein</fullName>
    </submittedName>
</protein>
<sequence>MLRTFEFISTSHVCVGKYTKEVSLTFLTPSMPNTMEVTTNARIRFYIALSLIAKLQAPKGIFHKGFGDAQIRINCARVATYERMSGSKKLIHECLARRERKRKKSLGFRSKVFSSRKVSVQFPDGRWWPLQEWG</sequence>